<evidence type="ECO:0000313" key="2">
    <source>
        <dbReference type="Proteomes" id="UP000054538"/>
    </source>
</evidence>
<reference evidence="2" key="2">
    <citation type="submission" date="2015-01" db="EMBL/GenBank/DDBJ databases">
        <title>Evolutionary Origins and Diversification of the Mycorrhizal Mutualists.</title>
        <authorList>
            <consortium name="DOE Joint Genome Institute"/>
            <consortium name="Mycorrhizal Genomics Consortium"/>
            <person name="Kohler A."/>
            <person name="Kuo A."/>
            <person name="Nagy L.G."/>
            <person name="Floudas D."/>
            <person name="Copeland A."/>
            <person name="Barry K.W."/>
            <person name="Cichocki N."/>
            <person name="Veneault-Fourrey C."/>
            <person name="LaButti K."/>
            <person name="Lindquist E.A."/>
            <person name="Lipzen A."/>
            <person name="Lundell T."/>
            <person name="Morin E."/>
            <person name="Murat C."/>
            <person name="Riley R."/>
            <person name="Ohm R."/>
            <person name="Sun H."/>
            <person name="Tunlid A."/>
            <person name="Henrissat B."/>
            <person name="Grigoriev I.V."/>
            <person name="Hibbett D.S."/>
            <person name="Martin F."/>
        </authorList>
    </citation>
    <scope>NUCLEOTIDE SEQUENCE [LARGE SCALE GENOMIC DNA]</scope>
    <source>
        <strain evidence="2">Ve08.2h10</strain>
    </source>
</reference>
<gene>
    <name evidence="1" type="ORF">PAXRUDRAFT_18490</name>
</gene>
<dbReference type="HOGENOM" id="CLU_924755_0_0_1"/>
<dbReference type="EMBL" id="KN827707">
    <property type="protein sequence ID" value="KIK76038.1"/>
    <property type="molecule type" value="Genomic_DNA"/>
</dbReference>
<proteinExistence type="predicted"/>
<evidence type="ECO:0000313" key="1">
    <source>
        <dbReference type="EMBL" id="KIK76038.1"/>
    </source>
</evidence>
<accession>A0A0D0CLD7</accession>
<protein>
    <submittedName>
        <fullName evidence="1">Uncharacterized protein</fullName>
    </submittedName>
</protein>
<reference evidence="1 2" key="1">
    <citation type="submission" date="2014-04" db="EMBL/GenBank/DDBJ databases">
        <authorList>
            <consortium name="DOE Joint Genome Institute"/>
            <person name="Kuo A."/>
            <person name="Kohler A."/>
            <person name="Jargeat P."/>
            <person name="Nagy L.G."/>
            <person name="Floudas D."/>
            <person name="Copeland A."/>
            <person name="Barry K.W."/>
            <person name="Cichocki N."/>
            <person name="Veneault-Fourrey C."/>
            <person name="LaButti K."/>
            <person name="Lindquist E.A."/>
            <person name="Lipzen A."/>
            <person name="Lundell T."/>
            <person name="Morin E."/>
            <person name="Murat C."/>
            <person name="Sun H."/>
            <person name="Tunlid A."/>
            <person name="Henrissat B."/>
            <person name="Grigoriev I.V."/>
            <person name="Hibbett D.S."/>
            <person name="Martin F."/>
            <person name="Nordberg H.P."/>
            <person name="Cantor M.N."/>
            <person name="Hua S.X."/>
        </authorList>
    </citation>
    <scope>NUCLEOTIDE SEQUENCE [LARGE SCALE GENOMIC DNA]</scope>
    <source>
        <strain evidence="1 2">Ve08.2h10</strain>
    </source>
</reference>
<keyword evidence="2" id="KW-1185">Reference proteome</keyword>
<dbReference type="Proteomes" id="UP000054538">
    <property type="component" value="Unassembled WGS sequence"/>
</dbReference>
<dbReference type="OrthoDB" id="5946233at2759"/>
<name>A0A0D0CLD7_9AGAM</name>
<organism evidence="1 2">
    <name type="scientific">Paxillus rubicundulus Ve08.2h10</name>
    <dbReference type="NCBI Taxonomy" id="930991"/>
    <lineage>
        <taxon>Eukaryota</taxon>
        <taxon>Fungi</taxon>
        <taxon>Dikarya</taxon>
        <taxon>Basidiomycota</taxon>
        <taxon>Agaricomycotina</taxon>
        <taxon>Agaricomycetes</taxon>
        <taxon>Agaricomycetidae</taxon>
        <taxon>Boletales</taxon>
        <taxon>Paxilineae</taxon>
        <taxon>Paxillaceae</taxon>
        <taxon>Paxillus</taxon>
    </lineage>
</organism>
<dbReference type="InParanoid" id="A0A0D0CLD7"/>
<sequence length="270" mass="30729">MPMVAQSDPGSENFGIANAHTMLCQWHDPALLGTLQHQWMWSKKNIMPEITWSQLCCRFTPGFENLLDLGINSGFYDTNNTLQVMVFCWVFIPWLQQELDAYHDRVNNTAKRHDHNKILPHGVLNLIYHSAEDFRALDFKIKVECEALDHVRNLYIKPSHTVFDLVPQPFGECLNNCYVHLGHPAVTRHSVWNVYLCLLDALQAQAIELPLFVGVMEEEEEEPSEDSVPLLENHEDLPFHEENNGEYYMGGVGGGLGLGKQCSALSIQPD</sequence>
<dbReference type="AlphaFoldDB" id="A0A0D0CLD7"/>